<dbReference type="Pfam" id="PF20236">
    <property type="entry name" value="DUF6593"/>
    <property type="match status" value="1"/>
</dbReference>
<sequence length="175" mass="19772">MTLYALPLFLEDRNGSLTSGTEFTDLNDRLRLLYKRISNSSDLYMIYNLSHHSPGAYNMALIALDFGLHTITFDSGKHVVPMKKWCSKISGGRKFVASDSQEYIWTWRAQEGQEWTCTNTSGYLVAYYSLKLAGEPHYEGSSGCTLTIDEQFASLAPEYLASLMIVRWSKERGGV</sequence>
<reference evidence="2 3" key="1">
    <citation type="journal article" date="2015" name="Fungal Genet. Biol.">
        <title>Evolution of novel wood decay mechanisms in Agaricales revealed by the genome sequences of Fistulina hepatica and Cylindrobasidium torrendii.</title>
        <authorList>
            <person name="Floudas D."/>
            <person name="Held B.W."/>
            <person name="Riley R."/>
            <person name="Nagy L.G."/>
            <person name="Koehler G."/>
            <person name="Ransdell A.S."/>
            <person name="Younus H."/>
            <person name="Chow J."/>
            <person name="Chiniquy J."/>
            <person name="Lipzen A."/>
            <person name="Tritt A."/>
            <person name="Sun H."/>
            <person name="Haridas S."/>
            <person name="LaButti K."/>
            <person name="Ohm R.A."/>
            <person name="Kues U."/>
            <person name="Blanchette R.A."/>
            <person name="Grigoriev I.V."/>
            <person name="Minto R.E."/>
            <person name="Hibbett D.S."/>
        </authorList>
    </citation>
    <scope>NUCLEOTIDE SEQUENCE [LARGE SCALE GENOMIC DNA]</scope>
    <source>
        <strain evidence="2 3">FP15055 ss-10</strain>
    </source>
</reference>
<dbReference type="Proteomes" id="UP000054007">
    <property type="component" value="Unassembled WGS sequence"/>
</dbReference>
<name>A0A0D7BHR9_9AGAR</name>
<dbReference type="EMBL" id="KN880474">
    <property type="protein sequence ID" value="KIY70032.1"/>
    <property type="molecule type" value="Genomic_DNA"/>
</dbReference>
<gene>
    <name evidence="2" type="ORF">CYLTODRAFT_420122</name>
</gene>
<protein>
    <recommendedName>
        <fullName evidence="1">DUF6593 domain-containing protein</fullName>
    </recommendedName>
</protein>
<evidence type="ECO:0000313" key="2">
    <source>
        <dbReference type="EMBL" id="KIY70032.1"/>
    </source>
</evidence>
<dbReference type="OrthoDB" id="3242031at2759"/>
<proteinExistence type="predicted"/>
<keyword evidence="3" id="KW-1185">Reference proteome</keyword>
<dbReference type="AlphaFoldDB" id="A0A0D7BHR9"/>
<organism evidence="2 3">
    <name type="scientific">Cylindrobasidium torrendii FP15055 ss-10</name>
    <dbReference type="NCBI Taxonomy" id="1314674"/>
    <lineage>
        <taxon>Eukaryota</taxon>
        <taxon>Fungi</taxon>
        <taxon>Dikarya</taxon>
        <taxon>Basidiomycota</taxon>
        <taxon>Agaricomycotina</taxon>
        <taxon>Agaricomycetes</taxon>
        <taxon>Agaricomycetidae</taxon>
        <taxon>Agaricales</taxon>
        <taxon>Marasmiineae</taxon>
        <taxon>Physalacriaceae</taxon>
        <taxon>Cylindrobasidium</taxon>
    </lineage>
</organism>
<evidence type="ECO:0000313" key="3">
    <source>
        <dbReference type="Proteomes" id="UP000054007"/>
    </source>
</evidence>
<feature type="domain" description="DUF6593" evidence="1">
    <location>
        <begin position="52"/>
        <end position="163"/>
    </location>
</feature>
<accession>A0A0D7BHR9</accession>
<evidence type="ECO:0000259" key="1">
    <source>
        <dbReference type="Pfam" id="PF20236"/>
    </source>
</evidence>
<dbReference type="InterPro" id="IPR046528">
    <property type="entry name" value="DUF6593"/>
</dbReference>